<feature type="compositionally biased region" description="Low complexity" evidence="1">
    <location>
        <begin position="234"/>
        <end position="248"/>
    </location>
</feature>
<evidence type="ECO:0008006" key="5">
    <source>
        <dbReference type="Google" id="ProtNLM"/>
    </source>
</evidence>
<keyword evidence="2" id="KW-0732">Signal</keyword>
<dbReference type="EMBL" id="NBCO01000081">
    <property type="protein sequence ID" value="ORC82953.1"/>
    <property type="molecule type" value="Genomic_DNA"/>
</dbReference>
<sequence>MLLRFVLCVITLLVSIGCACVTAAEGGGASALATPSQPDSDNCIQDSTDGSECPPKRIQPEDHSKNCEGSTAGDQCPKREEAIESSAALGREDVRSRSSALEARRDGLNNGVSQNGANTLQKENEAGKNLVTVDRNSQTHEEVNEVKPPLPAEETPHRGPNQSEAHVQVQAQQSAQEGVTASPQTEEISTVVSKPTNTRTEETSRNDNTLNTESSPPTNPQPQENSELQSSVIASAETPASTSPAETENTNASDNTNAGSASTPAESESSNNQEGDAVNTATTTTTTTTTTTIPPELTNNKKGDA</sequence>
<feature type="compositionally biased region" description="Polar residues" evidence="1">
    <location>
        <begin position="249"/>
        <end position="274"/>
    </location>
</feature>
<protein>
    <recommendedName>
        <fullName evidence="5">Mucin-associated surface protein (MASP)</fullName>
    </recommendedName>
</protein>
<evidence type="ECO:0000256" key="1">
    <source>
        <dbReference type="SAM" id="MobiDB-lite"/>
    </source>
</evidence>
<feature type="compositionally biased region" description="Polar residues" evidence="1">
    <location>
        <begin position="179"/>
        <end position="198"/>
    </location>
</feature>
<organism evidence="3 4">
    <name type="scientific">Trypanosoma theileri</name>
    <dbReference type="NCBI Taxonomy" id="67003"/>
    <lineage>
        <taxon>Eukaryota</taxon>
        <taxon>Discoba</taxon>
        <taxon>Euglenozoa</taxon>
        <taxon>Kinetoplastea</taxon>
        <taxon>Metakinetoplastina</taxon>
        <taxon>Trypanosomatida</taxon>
        <taxon>Trypanosomatidae</taxon>
        <taxon>Trypanosoma</taxon>
    </lineage>
</organism>
<feature type="compositionally biased region" description="Low complexity" evidence="1">
    <location>
        <begin position="280"/>
        <end position="292"/>
    </location>
</feature>
<feature type="compositionally biased region" description="Basic and acidic residues" evidence="1">
    <location>
        <begin position="90"/>
        <end position="107"/>
    </location>
</feature>
<dbReference type="GeneID" id="39991161"/>
<evidence type="ECO:0000313" key="3">
    <source>
        <dbReference type="EMBL" id="ORC82953.1"/>
    </source>
</evidence>
<feature type="compositionally biased region" description="Basic and acidic residues" evidence="1">
    <location>
        <begin position="54"/>
        <end position="66"/>
    </location>
</feature>
<dbReference type="Proteomes" id="UP000192257">
    <property type="component" value="Unassembled WGS sequence"/>
</dbReference>
<evidence type="ECO:0000313" key="4">
    <source>
        <dbReference type="Proteomes" id="UP000192257"/>
    </source>
</evidence>
<accession>A0A1X0NEU0</accession>
<feature type="region of interest" description="Disordered" evidence="1">
    <location>
        <begin position="29"/>
        <end position="305"/>
    </location>
</feature>
<gene>
    <name evidence="3" type="ORF">TM35_000811030</name>
</gene>
<feature type="compositionally biased region" description="Polar residues" evidence="1">
    <location>
        <begin position="110"/>
        <end position="121"/>
    </location>
</feature>
<reference evidence="3 4" key="1">
    <citation type="submission" date="2017-03" db="EMBL/GenBank/DDBJ databases">
        <title>An alternative strategy for trypanosome survival in the mammalian bloodstream revealed through genome and transcriptome analysis of the ubiquitous bovine parasite Trypanosoma (Megatrypanum) theileri.</title>
        <authorList>
            <person name="Kelly S."/>
            <person name="Ivens A."/>
            <person name="Mott A."/>
            <person name="O'Neill E."/>
            <person name="Emms D."/>
            <person name="Macleod O."/>
            <person name="Voorheis P."/>
            <person name="Matthews J."/>
            <person name="Matthews K."/>
            <person name="Carrington M."/>
        </authorList>
    </citation>
    <scope>NUCLEOTIDE SEQUENCE [LARGE SCALE GENOMIC DNA]</scope>
    <source>
        <strain evidence="3">Edinburgh</strain>
    </source>
</reference>
<proteinExistence type="predicted"/>
<feature type="compositionally biased region" description="Polar residues" evidence="1">
    <location>
        <begin position="206"/>
        <end position="233"/>
    </location>
</feature>
<evidence type="ECO:0000256" key="2">
    <source>
        <dbReference type="SAM" id="SignalP"/>
    </source>
</evidence>
<keyword evidence="4" id="KW-1185">Reference proteome</keyword>
<feature type="chain" id="PRO_5013117690" description="Mucin-associated surface protein (MASP)" evidence="2">
    <location>
        <begin position="24"/>
        <end position="305"/>
    </location>
</feature>
<name>A0A1X0NEU0_9TRYP</name>
<feature type="signal peptide" evidence="2">
    <location>
        <begin position="1"/>
        <end position="23"/>
    </location>
</feature>
<comment type="caution">
    <text evidence="3">The sequence shown here is derived from an EMBL/GenBank/DDBJ whole genome shotgun (WGS) entry which is preliminary data.</text>
</comment>
<feature type="non-terminal residue" evidence="3">
    <location>
        <position position="305"/>
    </location>
</feature>
<feature type="compositionally biased region" description="Polar residues" evidence="1">
    <location>
        <begin position="33"/>
        <end position="50"/>
    </location>
</feature>
<dbReference type="PROSITE" id="PS51257">
    <property type="entry name" value="PROKAR_LIPOPROTEIN"/>
    <property type="match status" value="1"/>
</dbReference>
<feature type="compositionally biased region" description="Low complexity" evidence="1">
    <location>
        <begin position="162"/>
        <end position="177"/>
    </location>
</feature>
<dbReference type="AlphaFoldDB" id="A0A1X0NEU0"/>
<dbReference type="VEuPathDB" id="TriTrypDB:TM35_000811030"/>
<dbReference type="RefSeq" id="XP_028877320.1">
    <property type="nucleotide sequence ID" value="XM_029031381.1"/>
</dbReference>